<feature type="region of interest" description="Disordered" evidence="1">
    <location>
        <begin position="47"/>
        <end position="84"/>
    </location>
</feature>
<proteinExistence type="predicted"/>
<dbReference type="AlphaFoldDB" id="A0A7J6LJZ9"/>
<organism evidence="3 4">
    <name type="scientific">Perkinsus olseni</name>
    <name type="common">Perkinsus atlanticus</name>
    <dbReference type="NCBI Taxonomy" id="32597"/>
    <lineage>
        <taxon>Eukaryota</taxon>
        <taxon>Sar</taxon>
        <taxon>Alveolata</taxon>
        <taxon>Perkinsozoa</taxon>
        <taxon>Perkinsea</taxon>
        <taxon>Perkinsida</taxon>
        <taxon>Perkinsidae</taxon>
        <taxon>Perkinsus</taxon>
    </lineage>
</organism>
<evidence type="ECO:0000313" key="3">
    <source>
        <dbReference type="EMBL" id="KAF4659619.1"/>
    </source>
</evidence>
<evidence type="ECO:0000256" key="2">
    <source>
        <dbReference type="SAM" id="Phobius"/>
    </source>
</evidence>
<protein>
    <submittedName>
        <fullName evidence="3">Uncharacterized protein</fullName>
    </submittedName>
</protein>
<dbReference type="EMBL" id="JABANN010000423">
    <property type="protein sequence ID" value="KAF4659619.1"/>
    <property type="molecule type" value="Genomic_DNA"/>
</dbReference>
<dbReference type="Proteomes" id="UP000572268">
    <property type="component" value="Unassembled WGS sequence"/>
</dbReference>
<keyword evidence="2" id="KW-0472">Membrane</keyword>
<evidence type="ECO:0000313" key="4">
    <source>
        <dbReference type="Proteomes" id="UP000572268"/>
    </source>
</evidence>
<sequence length="133" mass="14592">MLYSSSAVLQRFGPALARPALVRLSTVAATTMGSSYHRAMPIGRGFSTTATADDDGAHHEEANGDQQQQYSKSKELGNPITWANPTGGPTIDDYSSDTWKWVFPVGTGLIFFFGWIKGRKDRKEKNLIKGVRV</sequence>
<name>A0A7J6LJZ9_PEROL</name>
<feature type="transmembrane region" description="Helical" evidence="2">
    <location>
        <begin position="98"/>
        <end position="116"/>
    </location>
</feature>
<gene>
    <name evidence="3" type="ORF">FOL46_006531</name>
</gene>
<evidence type="ECO:0000256" key="1">
    <source>
        <dbReference type="SAM" id="MobiDB-lite"/>
    </source>
</evidence>
<keyword evidence="2" id="KW-1133">Transmembrane helix</keyword>
<accession>A0A7J6LJZ9</accession>
<reference evidence="3 4" key="1">
    <citation type="submission" date="2020-04" db="EMBL/GenBank/DDBJ databases">
        <title>Perkinsus olseni comparative genomics.</title>
        <authorList>
            <person name="Bogema D.R."/>
        </authorList>
    </citation>
    <scope>NUCLEOTIDE SEQUENCE [LARGE SCALE GENOMIC DNA]</scope>
    <source>
        <strain evidence="3">ATCC PRA-31</strain>
    </source>
</reference>
<keyword evidence="2" id="KW-0812">Transmembrane</keyword>
<comment type="caution">
    <text evidence="3">The sequence shown here is derived from an EMBL/GenBank/DDBJ whole genome shotgun (WGS) entry which is preliminary data.</text>
</comment>